<feature type="domain" description="SnoaL-like" evidence="1">
    <location>
        <begin position="2"/>
        <end position="127"/>
    </location>
</feature>
<dbReference type="Gene3D" id="3.10.450.50">
    <property type="match status" value="1"/>
</dbReference>
<sequence>MDLETVEAIRSLKYRYLRTLDLKLWDDFADTLCEDVVGDYGSPSGGQPLHFEGRDALAGHMRTALAGPIATQHVASHPEITVDGDTAVGSWAMQDTVIASEFGVVIRGGAYYTDTYRREDGVWRIASTAYERIYETMETLTGSETTLTAFMWS</sequence>
<dbReference type="KEGG" id="nbe:Back2_28100"/>
<dbReference type="OrthoDB" id="4941530at2"/>
<evidence type="ECO:0000259" key="1">
    <source>
        <dbReference type="Pfam" id="PF13577"/>
    </source>
</evidence>
<name>A0A3G9J1J2_9ACTN</name>
<dbReference type="SUPFAM" id="SSF54427">
    <property type="entry name" value="NTF2-like"/>
    <property type="match status" value="1"/>
</dbReference>
<reference evidence="2 3" key="1">
    <citation type="submission" date="2018-11" db="EMBL/GenBank/DDBJ databases">
        <title>Complete genome sequence of Nocardioides baekrokdamisoli strain KCTC 39748.</title>
        <authorList>
            <person name="Kang S.W."/>
            <person name="Lee K.C."/>
            <person name="Kim K.K."/>
            <person name="Kim J.S."/>
            <person name="Kim D.S."/>
            <person name="Ko S.H."/>
            <person name="Yang S.H."/>
            <person name="Shin Y.K."/>
            <person name="Lee J.S."/>
        </authorList>
    </citation>
    <scope>NUCLEOTIDE SEQUENCE [LARGE SCALE GENOMIC DNA]</scope>
    <source>
        <strain evidence="2 3">KCTC 39748</strain>
    </source>
</reference>
<evidence type="ECO:0000313" key="2">
    <source>
        <dbReference type="EMBL" id="BBH18523.1"/>
    </source>
</evidence>
<keyword evidence="3" id="KW-1185">Reference proteome</keyword>
<dbReference type="CDD" id="cd00531">
    <property type="entry name" value="NTF2_like"/>
    <property type="match status" value="1"/>
</dbReference>
<gene>
    <name evidence="2" type="ORF">Back2_28100</name>
</gene>
<dbReference type="Proteomes" id="UP000271573">
    <property type="component" value="Chromosome"/>
</dbReference>
<dbReference type="InterPro" id="IPR032710">
    <property type="entry name" value="NTF2-like_dom_sf"/>
</dbReference>
<dbReference type="AlphaFoldDB" id="A0A3G9J1J2"/>
<dbReference type="Pfam" id="PF13577">
    <property type="entry name" value="SnoaL_4"/>
    <property type="match status" value="1"/>
</dbReference>
<organism evidence="2 3">
    <name type="scientific">Nocardioides baekrokdamisoli</name>
    <dbReference type="NCBI Taxonomy" id="1804624"/>
    <lineage>
        <taxon>Bacteria</taxon>
        <taxon>Bacillati</taxon>
        <taxon>Actinomycetota</taxon>
        <taxon>Actinomycetes</taxon>
        <taxon>Propionibacteriales</taxon>
        <taxon>Nocardioidaceae</taxon>
        <taxon>Nocardioides</taxon>
    </lineage>
</organism>
<dbReference type="RefSeq" id="WP_125569816.1">
    <property type="nucleotide sequence ID" value="NZ_AP019307.1"/>
</dbReference>
<accession>A0A3G9J1J2</accession>
<proteinExistence type="predicted"/>
<dbReference type="EMBL" id="AP019307">
    <property type="protein sequence ID" value="BBH18523.1"/>
    <property type="molecule type" value="Genomic_DNA"/>
</dbReference>
<evidence type="ECO:0000313" key="3">
    <source>
        <dbReference type="Proteomes" id="UP000271573"/>
    </source>
</evidence>
<dbReference type="InterPro" id="IPR037401">
    <property type="entry name" value="SnoaL-like"/>
</dbReference>
<protein>
    <recommendedName>
        <fullName evidence="1">SnoaL-like domain-containing protein</fullName>
    </recommendedName>
</protein>